<dbReference type="EMBL" id="CAJJDP010000033">
    <property type="protein sequence ID" value="CAD8157444.1"/>
    <property type="molecule type" value="Genomic_DNA"/>
</dbReference>
<evidence type="ECO:0000313" key="2">
    <source>
        <dbReference type="EMBL" id="CAD8157444.1"/>
    </source>
</evidence>
<comment type="caution">
    <text evidence="2">The sequence shown here is derived from an EMBL/GenBank/DDBJ whole genome shotgun (WGS) entry which is preliminary data.</text>
</comment>
<organism evidence="2 3">
    <name type="scientific">Paramecium octaurelia</name>
    <dbReference type="NCBI Taxonomy" id="43137"/>
    <lineage>
        <taxon>Eukaryota</taxon>
        <taxon>Sar</taxon>
        <taxon>Alveolata</taxon>
        <taxon>Ciliophora</taxon>
        <taxon>Intramacronucleata</taxon>
        <taxon>Oligohymenophorea</taxon>
        <taxon>Peniculida</taxon>
        <taxon>Parameciidae</taxon>
        <taxon>Paramecium</taxon>
    </lineage>
</organism>
<reference evidence="2" key="1">
    <citation type="submission" date="2021-01" db="EMBL/GenBank/DDBJ databases">
        <authorList>
            <consortium name="Genoscope - CEA"/>
            <person name="William W."/>
        </authorList>
    </citation>
    <scope>NUCLEOTIDE SEQUENCE</scope>
</reference>
<name>A0A8S1TZE3_PAROT</name>
<evidence type="ECO:0000256" key="1">
    <source>
        <dbReference type="SAM" id="MobiDB-lite"/>
    </source>
</evidence>
<keyword evidence="3" id="KW-1185">Reference proteome</keyword>
<evidence type="ECO:0000313" key="3">
    <source>
        <dbReference type="Proteomes" id="UP000683925"/>
    </source>
</evidence>
<gene>
    <name evidence="2" type="ORF">POCTA_138.1.T0330317</name>
</gene>
<dbReference type="Proteomes" id="UP000683925">
    <property type="component" value="Unassembled WGS sequence"/>
</dbReference>
<feature type="region of interest" description="Disordered" evidence="1">
    <location>
        <begin position="91"/>
        <end position="116"/>
    </location>
</feature>
<accession>A0A8S1TZE3</accession>
<dbReference type="AlphaFoldDB" id="A0A8S1TZE3"/>
<protein>
    <submittedName>
        <fullName evidence="2">Uncharacterized protein</fullName>
    </submittedName>
</protein>
<feature type="compositionally biased region" description="Polar residues" evidence="1">
    <location>
        <begin position="91"/>
        <end position="103"/>
    </location>
</feature>
<sequence>MNFISSSPFKYLPIQVLSCLINSKLMDQTLNLNKILKQWDECISNKEILKRIKQKASQKPKNEEIKEKDSIIQIINDQLQRQLSWKSRSSGIQSQFSRQSINQGRPAGSPRQDRMDRMGSRVSMMSPLIHEDMIIKNELKIKFVQIQQLESSCNKYHIFLREILQIIDLKTTNTADKIDLIKSIQDENKLSQKQSINFFNQVDLEQPHQIHYYSCLLNHEDAAYYVNQQQLQNQNTYESEELIYSYLEPFLQFNITLGFKYNLKPKAQEFIKKNQSNHQSLIQSNTFLMLTPLFNRQMYRIKLIFDQENDNDLKAYQKKSLSQFIQLFNDKNYVSTSQVQSFNKLVNPISSQLSNKKVQEDLHTMTPITIMLNSQACKIIENSILIANHIRLLFSLSKVILLYDANNKSLIIIQNLVDEPKFDF</sequence>
<proteinExistence type="predicted"/>